<keyword evidence="2" id="KW-0812">Transmembrane</keyword>
<dbReference type="Proteomes" id="UP000217199">
    <property type="component" value="Unassembled WGS sequence"/>
</dbReference>
<feature type="compositionally biased region" description="Low complexity" evidence="1">
    <location>
        <begin position="598"/>
        <end position="621"/>
    </location>
</feature>
<sequence length="1034" mass="113072">MSSSCLSAATIVRCGALSKNQNGVIFIPVVVQIIFLFVLTAVHWRSGKRKHFWIFAEGWAFYTVALLDLLAHILTQPRQELQVFKIFDIVTGALSSVPILLYTIFLFVFSQSLFLPNLPRLARTITKYALLLLIPITVAMSELGSFLGVSHRLFQNNQGDSLLAIGFATSRDETLWQFFTSVTLVLLTIYQVFTFIVTVYLIMAILHERRIGRTFLVGTKAPRLNGVAWMSIGVKLGALESVLGFVNGGFAIVIVRRILRLLSRCTVAYGSIYIEDSTVPERTGRGRSRTVSQIRAMISNPRTSTFLKLSPTAAGFTEIPPTEEMKYVEGTAKGGPIPRPQRVTVSYDGRSAPSLNLRLSDLKVPTAEELTAVFQRRGTIIGGSADRRMHGNWESTSTRKSRSTGRSLSRSLYAVAPPSVPNFESFSLPQELQPVLDSRGYTSDSSLPNRPSSRPNPRFRQDTDSFTDVNSNSYVRGHARFMSGSSLASDSLSIFNSLAAEFPGIPPRRTASGKRINNNGYREFRKSLTGSVTLDNLVEHREKEEKTISPSNSIKRKPPPVFTSSDPPPPPPNDVPPQDDNNRAISGVSGASAYTFGAAPQQPRQQRSQESLLNSKSSHSSSLKRKIVHIPPPIDSVIARSDAMENSRYVEVSSESAMTSTFDEKNPHSQSSKPPTATTAKRNSMRTTPSTSARGPTPGMTLNTGSSVTSAEIGTDIVRNLADDGAEDIDPFSDSDMDVDGIEFRASELAAAESGLGRIASKVAQYDRMRRQAYRGVDQPSPIVYSPFGDDRPPHLNSEQKQKKSRRLEKGKGKEKERERGNEKIVFPQQSQRQQQQFLSISRPRPLSAQSSSTTGSYVRNASIASPTSVRRVTVSARRGPAFSNASSAHALSASASHSHSTSVTSTGTHRSHIERELMRVKSVGRVTTRRTPVPTPSTGSFVPRNSMKIDSIDFSASSGLSTTGTESAPGSPSHRKFRGMFRDGDSTTSASTPTSAGGSGIARSPLRGAWNAESDSEVERPRPRQMTRSDLRS</sequence>
<organism evidence="3 4">
    <name type="scientific">Pyrrhoderma noxium</name>
    <dbReference type="NCBI Taxonomy" id="2282107"/>
    <lineage>
        <taxon>Eukaryota</taxon>
        <taxon>Fungi</taxon>
        <taxon>Dikarya</taxon>
        <taxon>Basidiomycota</taxon>
        <taxon>Agaricomycotina</taxon>
        <taxon>Agaricomycetes</taxon>
        <taxon>Hymenochaetales</taxon>
        <taxon>Hymenochaetaceae</taxon>
        <taxon>Pyrrhoderma</taxon>
    </lineage>
</organism>
<feature type="compositionally biased region" description="Basic and acidic residues" evidence="1">
    <location>
        <begin position="1018"/>
        <end position="1034"/>
    </location>
</feature>
<feature type="region of interest" description="Disordered" evidence="1">
    <location>
        <begin position="649"/>
        <end position="711"/>
    </location>
</feature>
<protein>
    <submittedName>
        <fullName evidence="3">Uncharacterized protein</fullName>
    </submittedName>
</protein>
<evidence type="ECO:0000256" key="2">
    <source>
        <dbReference type="SAM" id="Phobius"/>
    </source>
</evidence>
<evidence type="ECO:0000313" key="3">
    <source>
        <dbReference type="EMBL" id="PAV18258.1"/>
    </source>
</evidence>
<feature type="compositionally biased region" description="Low complexity" evidence="1">
    <location>
        <begin position="924"/>
        <end position="941"/>
    </location>
</feature>
<dbReference type="InParanoid" id="A0A286UFE4"/>
<feature type="compositionally biased region" description="Basic and acidic residues" evidence="1">
    <location>
        <begin position="789"/>
        <end position="823"/>
    </location>
</feature>
<feature type="region of interest" description="Disordered" evidence="1">
    <location>
        <begin position="888"/>
        <end position="1034"/>
    </location>
</feature>
<feature type="compositionally biased region" description="Polar residues" evidence="1">
    <location>
        <begin position="848"/>
        <end position="860"/>
    </location>
</feature>
<feature type="region of interest" description="Disordered" evidence="1">
    <location>
        <begin position="383"/>
        <end position="409"/>
    </location>
</feature>
<feature type="region of interest" description="Disordered" evidence="1">
    <location>
        <begin position="535"/>
        <end position="586"/>
    </location>
</feature>
<feature type="transmembrane region" description="Helical" evidence="2">
    <location>
        <begin position="24"/>
        <end position="42"/>
    </location>
</feature>
<proteinExistence type="predicted"/>
<feature type="compositionally biased region" description="Polar residues" evidence="1">
    <location>
        <begin position="668"/>
        <end position="711"/>
    </location>
</feature>
<feature type="compositionally biased region" description="Low complexity" evidence="1">
    <location>
        <begin position="987"/>
        <end position="997"/>
    </location>
</feature>
<feature type="transmembrane region" description="Helical" evidence="2">
    <location>
        <begin position="86"/>
        <end position="109"/>
    </location>
</feature>
<dbReference type="EMBL" id="NBII01000006">
    <property type="protein sequence ID" value="PAV18258.1"/>
    <property type="molecule type" value="Genomic_DNA"/>
</dbReference>
<feature type="region of interest" description="Disordered" evidence="1">
    <location>
        <begin position="773"/>
        <end position="860"/>
    </location>
</feature>
<accession>A0A286UFE4</accession>
<dbReference type="OrthoDB" id="3267547at2759"/>
<gene>
    <name evidence="3" type="ORF">PNOK_0674400</name>
</gene>
<feature type="compositionally biased region" description="Basic and acidic residues" evidence="1">
    <location>
        <begin position="537"/>
        <end position="547"/>
    </location>
</feature>
<feature type="compositionally biased region" description="Low complexity" evidence="1">
    <location>
        <begin position="445"/>
        <end position="458"/>
    </location>
</feature>
<name>A0A286UFE4_9AGAM</name>
<dbReference type="AlphaFoldDB" id="A0A286UFE4"/>
<feature type="transmembrane region" description="Helical" evidence="2">
    <location>
        <begin position="54"/>
        <end position="74"/>
    </location>
</feature>
<feature type="transmembrane region" description="Helical" evidence="2">
    <location>
        <begin position="130"/>
        <end position="154"/>
    </location>
</feature>
<feature type="compositionally biased region" description="Polar residues" evidence="1">
    <location>
        <begin position="955"/>
        <end position="971"/>
    </location>
</feature>
<reference evidence="3 4" key="1">
    <citation type="journal article" date="2017" name="Mol. Ecol.">
        <title>Comparative and population genomic landscape of Phellinus noxius: A hypervariable fungus causing root rot in trees.</title>
        <authorList>
            <person name="Chung C.L."/>
            <person name="Lee T.J."/>
            <person name="Akiba M."/>
            <person name="Lee H.H."/>
            <person name="Kuo T.H."/>
            <person name="Liu D."/>
            <person name="Ke H.M."/>
            <person name="Yokoi T."/>
            <person name="Roa M.B."/>
            <person name="Lu M.J."/>
            <person name="Chang Y.Y."/>
            <person name="Ann P.J."/>
            <person name="Tsai J.N."/>
            <person name="Chen C.Y."/>
            <person name="Tzean S.S."/>
            <person name="Ota Y."/>
            <person name="Hattori T."/>
            <person name="Sahashi N."/>
            <person name="Liou R.F."/>
            <person name="Kikuchi T."/>
            <person name="Tsai I.J."/>
        </authorList>
    </citation>
    <scope>NUCLEOTIDE SEQUENCE [LARGE SCALE GENOMIC DNA]</scope>
    <source>
        <strain evidence="3 4">FFPRI411160</strain>
    </source>
</reference>
<evidence type="ECO:0000256" key="1">
    <source>
        <dbReference type="SAM" id="MobiDB-lite"/>
    </source>
</evidence>
<comment type="caution">
    <text evidence="3">The sequence shown here is derived from an EMBL/GenBank/DDBJ whole genome shotgun (WGS) entry which is preliminary data.</text>
</comment>
<feature type="transmembrane region" description="Helical" evidence="2">
    <location>
        <begin position="227"/>
        <end position="255"/>
    </location>
</feature>
<evidence type="ECO:0000313" key="4">
    <source>
        <dbReference type="Proteomes" id="UP000217199"/>
    </source>
</evidence>
<feature type="region of interest" description="Disordered" evidence="1">
    <location>
        <begin position="437"/>
        <end position="471"/>
    </location>
</feature>
<feature type="compositionally biased region" description="Pro residues" evidence="1">
    <location>
        <begin position="566"/>
        <end position="575"/>
    </location>
</feature>
<feature type="transmembrane region" description="Helical" evidence="2">
    <location>
        <begin position="174"/>
        <end position="206"/>
    </location>
</feature>
<keyword evidence="2" id="KW-1133">Transmembrane helix</keyword>
<keyword evidence="4" id="KW-1185">Reference proteome</keyword>
<feature type="region of interest" description="Disordered" evidence="1">
    <location>
        <begin position="598"/>
        <end position="628"/>
    </location>
</feature>
<dbReference type="STRING" id="2282107.A0A286UFE4"/>
<feature type="compositionally biased region" description="Low complexity" evidence="1">
    <location>
        <begin position="888"/>
        <end position="909"/>
    </location>
</feature>
<keyword evidence="2" id="KW-0472">Membrane</keyword>